<feature type="transmembrane region" description="Helical" evidence="1">
    <location>
        <begin position="88"/>
        <end position="107"/>
    </location>
</feature>
<protein>
    <submittedName>
        <fullName evidence="3">Peptidoglycan/LPS O-acetylase OafA/YrhL, contains acyltransferase and SGNH-hydrolase domains</fullName>
    </submittedName>
</protein>
<dbReference type="EMBL" id="FOZL01000001">
    <property type="protein sequence ID" value="SFR96765.1"/>
    <property type="molecule type" value="Genomic_DNA"/>
</dbReference>
<keyword evidence="3" id="KW-0808">Transferase</keyword>
<feature type="transmembrane region" description="Helical" evidence="1">
    <location>
        <begin position="391"/>
        <end position="413"/>
    </location>
</feature>
<feature type="transmembrane region" description="Helical" evidence="1">
    <location>
        <begin position="225"/>
        <end position="242"/>
    </location>
</feature>
<keyword evidence="1" id="KW-1133">Transmembrane helix</keyword>
<keyword evidence="1" id="KW-0472">Membrane</keyword>
<feature type="transmembrane region" description="Helical" evidence="1">
    <location>
        <begin position="128"/>
        <end position="145"/>
    </location>
</feature>
<dbReference type="STRING" id="474950.SAMN05421771_0039"/>
<dbReference type="PANTHER" id="PTHR23028">
    <property type="entry name" value="ACETYLTRANSFERASE"/>
    <property type="match status" value="1"/>
</dbReference>
<dbReference type="AlphaFoldDB" id="A0A1I6KZX6"/>
<dbReference type="GO" id="GO:0000271">
    <property type="term" value="P:polysaccharide biosynthetic process"/>
    <property type="evidence" value="ECO:0007669"/>
    <property type="project" value="TreeGrafter"/>
</dbReference>
<evidence type="ECO:0000259" key="2">
    <source>
        <dbReference type="Pfam" id="PF01757"/>
    </source>
</evidence>
<reference evidence="3 4" key="1">
    <citation type="submission" date="2016-10" db="EMBL/GenBank/DDBJ databases">
        <authorList>
            <person name="de Groot N.N."/>
        </authorList>
    </citation>
    <scope>NUCLEOTIDE SEQUENCE [LARGE SCALE GENOMIC DNA]</scope>
    <source>
        <strain evidence="3 4">DSM 21001</strain>
    </source>
</reference>
<dbReference type="PANTHER" id="PTHR23028:SF53">
    <property type="entry name" value="ACYL_TRANSF_3 DOMAIN-CONTAINING PROTEIN"/>
    <property type="match status" value="1"/>
</dbReference>
<dbReference type="GO" id="GO:0016747">
    <property type="term" value="F:acyltransferase activity, transferring groups other than amino-acyl groups"/>
    <property type="evidence" value="ECO:0007669"/>
    <property type="project" value="InterPro"/>
</dbReference>
<evidence type="ECO:0000313" key="4">
    <source>
        <dbReference type="Proteomes" id="UP000199024"/>
    </source>
</evidence>
<dbReference type="Proteomes" id="UP000199024">
    <property type="component" value="Unassembled WGS sequence"/>
</dbReference>
<proteinExistence type="predicted"/>
<dbReference type="InterPro" id="IPR002656">
    <property type="entry name" value="Acyl_transf_3_dom"/>
</dbReference>
<organism evidence="3 4">
    <name type="scientific">Granulicella pectinivorans</name>
    <dbReference type="NCBI Taxonomy" id="474950"/>
    <lineage>
        <taxon>Bacteria</taxon>
        <taxon>Pseudomonadati</taxon>
        <taxon>Acidobacteriota</taxon>
        <taxon>Terriglobia</taxon>
        <taxon>Terriglobales</taxon>
        <taxon>Acidobacteriaceae</taxon>
        <taxon>Granulicella</taxon>
    </lineage>
</organism>
<sequence length="426" mass="48997">MPLSCVPERLSDLLYILVRKRLYVGVSLLTSHPIVSGMPDSDSPSFSHPAIEDPGPVNRVFYPALDGVRALAFLMVFGQHYFGLSWGWTGVDIFFVLSGFLITGILFDTKEKPHRVWNFYIRRTLRIFPLYYAAFLLVLLTWPLFKWQIDTTWLVWPAYLGNFARFLHPYTPDSPLQLLADAQPLSRTIHGLRLYLGHFWSLCVEEQFYLLWPWVVFWVKDRKRLLWLCLAVVVLTPVARAIGNDRLPEFMLNGEVLYRATFFRADSLLLGGLLALLLRGGHGAALYKAARVVFALCVATVIVWLVLNPDARTLRYDDYPDWKFTWGLTFIDIFAAALIVLAIQPRSWTSRIFSPAPLRWIGRISYGAYVLHDIPKAFYYKAVKSMPGNSMFNASVLGLICTLILASLSFHFFESPFIRLKERWTR</sequence>
<keyword evidence="4" id="KW-1185">Reference proteome</keyword>
<dbReference type="GO" id="GO:0016787">
    <property type="term" value="F:hydrolase activity"/>
    <property type="evidence" value="ECO:0007669"/>
    <property type="project" value="UniProtKB-KW"/>
</dbReference>
<accession>A0A1I6KZX6</accession>
<feature type="transmembrane region" description="Helical" evidence="1">
    <location>
        <begin position="262"/>
        <end position="278"/>
    </location>
</feature>
<dbReference type="Pfam" id="PF01757">
    <property type="entry name" value="Acyl_transf_3"/>
    <property type="match status" value="1"/>
</dbReference>
<dbReference type="GO" id="GO:0016020">
    <property type="term" value="C:membrane"/>
    <property type="evidence" value="ECO:0007669"/>
    <property type="project" value="TreeGrafter"/>
</dbReference>
<keyword evidence="1" id="KW-0812">Transmembrane</keyword>
<feature type="transmembrane region" description="Helical" evidence="1">
    <location>
        <begin position="285"/>
        <end position="306"/>
    </location>
</feature>
<dbReference type="InterPro" id="IPR050879">
    <property type="entry name" value="Acyltransferase_3"/>
</dbReference>
<keyword evidence="3" id="KW-0012">Acyltransferase</keyword>
<name>A0A1I6KZX6_9BACT</name>
<evidence type="ECO:0000256" key="1">
    <source>
        <dbReference type="SAM" id="Phobius"/>
    </source>
</evidence>
<gene>
    <name evidence="3" type="ORF">SAMN05421771_0039</name>
</gene>
<feature type="transmembrane region" description="Helical" evidence="1">
    <location>
        <begin position="326"/>
        <end position="343"/>
    </location>
</feature>
<evidence type="ECO:0000313" key="3">
    <source>
        <dbReference type="EMBL" id="SFR96765.1"/>
    </source>
</evidence>
<keyword evidence="3" id="KW-0378">Hydrolase</keyword>
<feature type="transmembrane region" description="Helical" evidence="1">
    <location>
        <begin position="199"/>
        <end position="218"/>
    </location>
</feature>
<feature type="domain" description="Acyltransferase 3" evidence="2">
    <location>
        <begin position="63"/>
        <end position="407"/>
    </location>
</feature>